<reference evidence="1" key="1">
    <citation type="submission" date="2020-11" db="EMBL/GenBank/DDBJ databases">
        <authorList>
            <person name="Whitehead M."/>
        </authorList>
    </citation>
    <scope>NUCLEOTIDE SEQUENCE</scope>
    <source>
        <strain evidence="1">EGII</strain>
    </source>
</reference>
<dbReference type="EMBL" id="CAJHJT010000001">
    <property type="protein sequence ID" value="CAD6993147.1"/>
    <property type="molecule type" value="Genomic_DNA"/>
</dbReference>
<evidence type="ECO:0000313" key="2">
    <source>
        <dbReference type="Proteomes" id="UP000606786"/>
    </source>
</evidence>
<comment type="caution">
    <text evidence="1">The sequence shown here is derived from an EMBL/GenBank/DDBJ whole genome shotgun (WGS) entry which is preliminary data.</text>
</comment>
<dbReference type="Proteomes" id="UP000606786">
    <property type="component" value="Unassembled WGS sequence"/>
</dbReference>
<protein>
    <submittedName>
        <fullName evidence="1">(Mediterranean fruit fly) hypothetical protein</fullName>
    </submittedName>
</protein>
<sequence>SATKPQGAGRLAAITSQTKRIYYVRNDDGEERNGMKWNLAGHGMWETAYAV</sequence>
<evidence type="ECO:0000313" key="1">
    <source>
        <dbReference type="EMBL" id="CAD6993147.1"/>
    </source>
</evidence>
<dbReference type="AlphaFoldDB" id="A0A811U578"/>
<organism evidence="1 2">
    <name type="scientific">Ceratitis capitata</name>
    <name type="common">Mediterranean fruit fly</name>
    <name type="synonym">Tephritis capitata</name>
    <dbReference type="NCBI Taxonomy" id="7213"/>
    <lineage>
        <taxon>Eukaryota</taxon>
        <taxon>Metazoa</taxon>
        <taxon>Ecdysozoa</taxon>
        <taxon>Arthropoda</taxon>
        <taxon>Hexapoda</taxon>
        <taxon>Insecta</taxon>
        <taxon>Pterygota</taxon>
        <taxon>Neoptera</taxon>
        <taxon>Endopterygota</taxon>
        <taxon>Diptera</taxon>
        <taxon>Brachycera</taxon>
        <taxon>Muscomorpha</taxon>
        <taxon>Tephritoidea</taxon>
        <taxon>Tephritidae</taxon>
        <taxon>Ceratitis</taxon>
        <taxon>Ceratitis</taxon>
    </lineage>
</organism>
<accession>A0A811U578</accession>
<proteinExistence type="predicted"/>
<gene>
    <name evidence="1" type="ORF">CCAP1982_LOCUS1973</name>
</gene>
<keyword evidence="2" id="KW-1185">Reference proteome</keyword>
<name>A0A811U578_CERCA</name>
<feature type="non-terminal residue" evidence="1">
    <location>
        <position position="1"/>
    </location>
</feature>